<sequence>MPYGFITFIENKGYSEETVKSYDRVVAQFFSYIKKTYPMGKEPFQISASDIQNYLEEQLEKDKTISTVNKELAILKTMFNYFWESEQVPLPIDPTVKIKRFVTKEHPVLDVTYEQLTGLLKNVLSDPSYPVVRKAIYILALKGLKTSDFRFKKSDVFESGNCDNIRIAIKNREITLDSETSSYFQEYFNEALFNGSEYVFVTKPRGEEIGIPIQVMSILNHLRIISRDYLPEGTPLLTLVAIRRSLAYHLYTNGHSVQMIAKELGIEESTVSNSLKHLLEGKAM</sequence>
<dbReference type="InterPro" id="IPR010998">
    <property type="entry name" value="Integrase_recombinase_N"/>
</dbReference>
<evidence type="ECO:0000313" key="5">
    <source>
        <dbReference type="Proteomes" id="UP001589738"/>
    </source>
</evidence>
<dbReference type="Pfam" id="PF13495">
    <property type="entry name" value="Phage_int_SAM_4"/>
    <property type="match status" value="1"/>
</dbReference>
<dbReference type="Gene3D" id="1.10.10.60">
    <property type="entry name" value="Homeodomain-like"/>
    <property type="match status" value="1"/>
</dbReference>
<evidence type="ECO:0000313" key="4">
    <source>
        <dbReference type="EMBL" id="MFC0476768.1"/>
    </source>
</evidence>
<comment type="caution">
    <text evidence="4">The sequence shown here is derived from an EMBL/GenBank/DDBJ whole genome shotgun (WGS) entry which is preliminary data.</text>
</comment>
<keyword evidence="1 2" id="KW-0238">DNA-binding</keyword>
<dbReference type="InterPro" id="IPR004107">
    <property type="entry name" value="Integrase_SAM-like_N"/>
</dbReference>
<gene>
    <name evidence="4" type="ORF">ACFFHF_16320</name>
</gene>
<dbReference type="Gene3D" id="1.10.150.130">
    <property type="match status" value="1"/>
</dbReference>
<evidence type="ECO:0000259" key="3">
    <source>
        <dbReference type="PROSITE" id="PS51900"/>
    </source>
</evidence>
<dbReference type="Proteomes" id="UP001589738">
    <property type="component" value="Unassembled WGS sequence"/>
</dbReference>
<dbReference type="EMBL" id="JBHLUU010000111">
    <property type="protein sequence ID" value="MFC0476768.1"/>
    <property type="molecule type" value="Genomic_DNA"/>
</dbReference>
<evidence type="ECO:0000256" key="2">
    <source>
        <dbReference type="PROSITE-ProRule" id="PRU01248"/>
    </source>
</evidence>
<feature type="domain" description="Core-binding (CB)" evidence="3">
    <location>
        <begin position="1"/>
        <end position="83"/>
    </location>
</feature>
<accession>A0ABV6KTW1</accession>
<dbReference type="InterPro" id="IPR044068">
    <property type="entry name" value="CB"/>
</dbReference>
<dbReference type="RefSeq" id="WP_160549884.1">
    <property type="nucleotide sequence ID" value="NZ_JBHLUU010000111.1"/>
</dbReference>
<name>A0ABV6KTW1_9BACI</name>
<dbReference type="InterPro" id="IPR011010">
    <property type="entry name" value="DNA_brk_join_enz"/>
</dbReference>
<reference evidence="4 5" key="1">
    <citation type="submission" date="2024-09" db="EMBL/GenBank/DDBJ databases">
        <authorList>
            <person name="Sun Q."/>
            <person name="Mori K."/>
        </authorList>
    </citation>
    <scope>NUCLEOTIDE SEQUENCE [LARGE SCALE GENOMIC DNA]</scope>
    <source>
        <strain evidence="4 5">CGMCC 1.9126</strain>
    </source>
</reference>
<organism evidence="4 5">
    <name type="scientific">Robertmurraya beringensis</name>
    <dbReference type="NCBI Taxonomy" id="641660"/>
    <lineage>
        <taxon>Bacteria</taxon>
        <taxon>Bacillati</taxon>
        <taxon>Bacillota</taxon>
        <taxon>Bacilli</taxon>
        <taxon>Bacillales</taxon>
        <taxon>Bacillaceae</taxon>
        <taxon>Robertmurraya</taxon>
    </lineage>
</organism>
<keyword evidence="5" id="KW-1185">Reference proteome</keyword>
<dbReference type="SUPFAM" id="SSF56349">
    <property type="entry name" value="DNA breaking-rejoining enzymes"/>
    <property type="match status" value="1"/>
</dbReference>
<proteinExistence type="predicted"/>
<protein>
    <submittedName>
        <fullName evidence="4">Phage integrase N-terminal SAM-like domain-containing protein</fullName>
    </submittedName>
</protein>
<dbReference type="PROSITE" id="PS51900">
    <property type="entry name" value="CB"/>
    <property type="match status" value="1"/>
</dbReference>
<evidence type="ECO:0000256" key="1">
    <source>
        <dbReference type="ARBA" id="ARBA00023125"/>
    </source>
</evidence>